<evidence type="ECO:0000256" key="1">
    <source>
        <dbReference type="RuleBase" id="RU362006"/>
    </source>
</evidence>
<reference evidence="4" key="2">
    <citation type="submission" date="2017-02" db="EMBL/GenBank/DDBJ databases">
        <title>Sunflower complete genome.</title>
        <authorList>
            <person name="Langlade N."/>
            <person name="Munos S."/>
        </authorList>
    </citation>
    <scope>NUCLEOTIDE SEQUENCE [LARGE SCALE GENOMIC DNA]</scope>
    <source>
        <tissue evidence="4">Leaves</tissue>
    </source>
</reference>
<dbReference type="OMA" id="CLVYWAA"/>
<dbReference type="FunCoup" id="A0A251U3A4">
    <property type="interactions" value="797"/>
</dbReference>
<accession>A0A251U3A4</accession>
<gene>
    <name evidence="4" type="ORF">HannXRQ_Chr08g0216581</name>
    <name evidence="3" type="ORF">HanXRQr2_Chr03g0110141</name>
</gene>
<protein>
    <recommendedName>
        <fullName evidence="1">HVA22-like protein</fullName>
    </recommendedName>
</protein>
<dbReference type="Gramene" id="mRNA:HanXRQr2_Chr03g0110141">
    <property type="protein sequence ID" value="mRNA:HanXRQr2_Chr03g0110141"/>
    <property type="gene ID" value="HanXRQr2_Chr03g0110141"/>
</dbReference>
<evidence type="ECO:0000313" key="4">
    <source>
        <dbReference type="EMBL" id="OTG17835.1"/>
    </source>
</evidence>
<feature type="compositionally biased region" description="Acidic residues" evidence="2">
    <location>
        <begin position="201"/>
        <end position="212"/>
    </location>
</feature>
<dbReference type="InParanoid" id="A0A251U3A4"/>
<dbReference type="InterPro" id="IPR004345">
    <property type="entry name" value="TB2_DP1_HVA22"/>
</dbReference>
<dbReference type="EMBL" id="MNCJ02000318">
    <property type="protein sequence ID" value="KAF5814355.1"/>
    <property type="molecule type" value="Genomic_DNA"/>
</dbReference>
<dbReference type="EMBL" id="CM007897">
    <property type="protein sequence ID" value="OTG17835.1"/>
    <property type="molecule type" value="Genomic_DNA"/>
</dbReference>
<evidence type="ECO:0000313" key="5">
    <source>
        <dbReference type="Proteomes" id="UP000215914"/>
    </source>
</evidence>
<comment type="subcellular location">
    <subcellularLocation>
        <location evidence="1">Membrane</location>
        <topology evidence="1">Multi-pass membrane protein</topology>
    </subcellularLocation>
</comment>
<name>A0A251U3A4_HELAN</name>
<comment type="similarity">
    <text evidence="1">Belongs to the DP1 family.</text>
</comment>
<dbReference type="OrthoDB" id="10009287at2759"/>
<evidence type="ECO:0000256" key="2">
    <source>
        <dbReference type="SAM" id="MobiDB-lite"/>
    </source>
</evidence>
<dbReference type="Pfam" id="PF03134">
    <property type="entry name" value="TB2_DP1_HVA22"/>
    <property type="match status" value="1"/>
</dbReference>
<reference evidence="3" key="3">
    <citation type="submission" date="2020-06" db="EMBL/GenBank/DDBJ databases">
        <title>Helianthus annuus Genome sequencing and assembly Release 2.</title>
        <authorList>
            <person name="Gouzy J."/>
            <person name="Langlade N."/>
            <person name="Munos S."/>
        </authorList>
    </citation>
    <scope>NUCLEOTIDE SEQUENCE</scope>
    <source>
        <tissue evidence="3">Leaves</tissue>
    </source>
</reference>
<reference evidence="3 5" key="1">
    <citation type="journal article" date="2017" name="Nature">
        <title>The sunflower genome provides insights into oil metabolism, flowering and Asterid evolution.</title>
        <authorList>
            <person name="Badouin H."/>
            <person name="Gouzy J."/>
            <person name="Grassa C.J."/>
            <person name="Murat F."/>
            <person name="Staton S.E."/>
            <person name="Cottret L."/>
            <person name="Lelandais-Briere C."/>
            <person name="Owens G.L."/>
            <person name="Carrere S."/>
            <person name="Mayjonade B."/>
            <person name="Legrand L."/>
            <person name="Gill N."/>
            <person name="Kane N.C."/>
            <person name="Bowers J.E."/>
            <person name="Hubner S."/>
            <person name="Bellec A."/>
            <person name="Berard A."/>
            <person name="Berges H."/>
            <person name="Blanchet N."/>
            <person name="Boniface M.C."/>
            <person name="Brunel D."/>
            <person name="Catrice O."/>
            <person name="Chaidir N."/>
            <person name="Claudel C."/>
            <person name="Donnadieu C."/>
            <person name="Faraut T."/>
            <person name="Fievet G."/>
            <person name="Helmstetter N."/>
            <person name="King M."/>
            <person name="Knapp S.J."/>
            <person name="Lai Z."/>
            <person name="Le Paslier M.C."/>
            <person name="Lippi Y."/>
            <person name="Lorenzon L."/>
            <person name="Mandel J.R."/>
            <person name="Marage G."/>
            <person name="Marchand G."/>
            <person name="Marquand E."/>
            <person name="Bret-Mestries E."/>
            <person name="Morien E."/>
            <person name="Nambeesan S."/>
            <person name="Nguyen T."/>
            <person name="Pegot-Espagnet P."/>
            <person name="Pouilly N."/>
            <person name="Raftis F."/>
            <person name="Sallet E."/>
            <person name="Schiex T."/>
            <person name="Thomas J."/>
            <person name="Vandecasteele C."/>
            <person name="Vares D."/>
            <person name="Vear F."/>
            <person name="Vautrin S."/>
            <person name="Crespi M."/>
            <person name="Mangin B."/>
            <person name="Burke J.M."/>
            <person name="Salse J."/>
            <person name="Munos S."/>
            <person name="Vincourt P."/>
            <person name="Rieseberg L.H."/>
            <person name="Langlade N.B."/>
        </authorList>
    </citation>
    <scope>NUCLEOTIDE SEQUENCE [LARGE SCALE GENOMIC DNA]</scope>
    <source>
        <strain evidence="5">cv. SF193</strain>
        <tissue evidence="3">Leaves</tissue>
    </source>
</reference>
<proteinExistence type="inferred from homology"/>
<dbReference type="AlphaFoldDB" id="A0A251U3A4"/>
<feature type="compositionally biased region" description="Polar residues" evidence="2">
    <location>
        <begin position="166"/>
        <end position="176"/>
    </location>
</feature>
<dbReference type="GO" id="GO:0016020">
    <property type="term" value="C:membrane"/>
    <property type="evidence" value="ECO:0007669"/>
    <property type="project" value="UniProtKB-SubCell"/>
</dbReference>
<organism evidence="4 5">
    <name type="scientific">Helianthus annuus</name>
    <name type="common">Common sunflower</name>
    <dbReference type="NCBI Taxonomy" id="4232"/>
    <lineage>
        <taxon>Eukaryota</taxon>
        <taxon>Viridiplantae</taxon>
        <taxon>Streptophyta</taxon>
        <taxon>Embryophyta</taxon>
        <taxon>Tracheophyta</taxon>
        <taxon>Spermatophyta</taxon>
        <taxon>Magnoliopsida</taxon>
        <taxon>eudicotyledons</taxon>
        <taxon>Gunneridae</taxon>
        <taxon>Pentapetalae</taxon>
        <taxon>asterids</taxon>
        <taxon>campanulids</taxon>
        <taxon>Asterales</taxon>
        <taxon>Asteraceae</taxon>
        <taxon>Asteroideae</taxon>
        <taxon>Heliantheae alliance</taxon>
        <taxon>Heliantheae</taxon>
        <taxon>Helianthus</taxon>
    </lineage>
</organism>
<dbReference type="PANTHER" id="PTHR12300">
    <property type="entry name" value="HVA22-LIKE PROTEINS"/>
    <property type="match status" value="1"/>
</dbReference>
<feature type="region of interest" description="Disordered" evidence="2">
    <location>
        <begin position="166"/>
        <end position="219"/>
    </location>
</feature>
<sequence length="219" mass="24540">MAFLGSNLPTEVGLKLLLVPLDSNIVIRTACCSVGIALPVYSTFKAIETKDPNEQQKWLLYWAVYGSFSVVEVFADKFISWSPLYYHMKLAFLVWLQLPTTNGAKQLYMNHLRPFFMRHQARLDHITGWFYSEAGKFISAHEAEFQFLKTVMMKILTSVKQLVNGSNQPATTQEGRGNTVPRDQVESSSSVDATHGAAANTDDDDDDDDDEYVSVSPSS</sequence>
<dbReference type="PANTHER" id="PTHR12300:SF175">
    <property type="entry name" value="HVA22-LIKE PROTEIN"/>
    <property type="match status" value="1"/>
</dbReference>
<dbReference type="Proteomes" id="UP000215914">
    <property type="component" value="Chromosome 8"/>
</dbReference>
<evidence type="ECO:0000313" key="3">
    <source>
        <dbReference type="EMBL" id="KAF5814355.1"/>
    </source>
</evidence>
<keyword evidence="5" id="KW-1185">Reference proteome</keyword>